<dbReference type="AlphaFoldDB" id="A0A7K0DYN3"/>
<dbReference type="PANTHER" id="PTHR36221:SF1">
    <property type="entry name" value="DUF742 DOMAIN-CONTAINING PROTEIN"/>
    <property type="match status" value="1"/>
</dbReference>
<dbReference type="PANTHER" id="PTHR36221">
    <property type="entry name" value="DUF742 DOMAIN-CONTAINING PROTEIN"/>
    <property type="match status" value="1"/>
</dbReference>
<dbReference type="Proteomes" id="UP000431401">
    <property type="component" value="Unassembled WGS sequence"/>
</dbReference>
<evidence type="ECO:0000313" key="1">
    <source>
        <dbReference type="EMBL" id="MQY30658.1"/>
    </source>
</evidence>
<dbReference type="Pfam" id="PF05331">
    <property type="entry name" value="DUF742"/>
    <property type="match status" value="1"/>
</dbReference>
<dbReference type="InterPro" id="IPR007995">
    <property type="entry name" value="DUF742"/>
</dbReference>
<dbReference type="EMBL" id="WEGI01000014">
    <property type="protein sequence ID" value="MQY30658.1"/>
    <property type="molecule type" value="Genomic_DNA"/>
</dbReference>
<dbReference type="OrthoDB" id="4244884at2"/>
<gene>
    <name evidence="1" type="ORF">NRB56_62600</name>
</gene>
<protein>
    <recommendedName>
        <fullName evidence="3">DUF742 domain-containing protein</fullName>
    </recommendedName>
</protein>
<name>A0A7K0DYN3_9NOCA</name>
<evidence type="ECO:0008006" key="3">
    <source>
        <dbReference type="Google" id="ProtNLM"/>
    </source>
</evidence>
<proteinExistence type="predicted"/>
<comment type="caution">
    <text evidence="1">The sequence shown here is derived from an EMBL/GenBank/DDBJ whole genome shotgun (WGS) entry which is preliminary data.</text>
</comment>
<reference evidence="1 2" key="1">
    <citation type="submission" date="2019-10" db="EMBL/GenBank/DDBJ databases">
        <title>Nocardia macrotermitis sp. nov. and Nocardia aurantia sp. nov., isolated from the gut of fungus growing-termite Macrotermes natalensis.</title>
        <authorList>
            <person name="Benndorf R."/>
            <person name="Schwitalla J."/>
            <person name="Martin K."/>
            <person name="De Beer W."/>
            <person name="Kaster A.-K."/>
            <person name="Vollmers J."/>
            <person name="Poulsen M."/>
            <person name="Beemelmanns C."/>
        </authorList>
    </citation>
    <scope>NUCLEOTIDE SEQUENCE [LARGE SCALE GENOMIC DNA]</scope>
    <source>
        <strain evidence="1 2">RB56</strain>
    </source>
</reference>
<organism evidence="1 2">
    <name type="scientific">Nocardia aurantia</name>
    <dbReference type="NCBI Taxonomy" id="2585199"/>
    <lineage>
        <taxon>Bacteria</taxon>
        <taxon>Bacillati</taxon>
        <taxon>Actinomycetota</taxon>
        <taxon>Actinomycetes</taxon>
        <taxon>Mycobacteriales</taxon>
        <taxon>Nocardiaceae</taxon>
        <taxon>Nocardia</taxon>
    </lineage>
</organism>
<accession>A0A7K0DYN3</accession>
<evidence type="ECO:0000313" key="2">
    <source>
        <dbReference type="Proteomes" id="UP000431401"/>
    </source>
</evidence>
<keyword evidence="2" id="KW-1185">Reference proteome</keyword>
<dbReference type="RefSeq" id="WP_153347895.1">
    <property type="nucleotide sequence ID" value="NZ_WEGI01000014.1"/>
</dbReference>
<sequence length="124" mass="13578">MTRFGQPWFDDEAGPLVRPYAVTRGRTLGAGRELDMLTVVMTNSSAVSLRRPEPEYPEILRLCHVPQSVAEVSAVLRLPLAVTKILVGDLISDGHLNFRTPDRTDAGAGDITVLRAVLDGIRKL</sequence>